<dbReference type="Proteomes" id="UP000075714">
    <property type="component" value="Unassembled WGS sequence"/>
</dbReference>
<dbReference type="InterPro" id="IPR036770">
    <property type="entry name" value="Ankyrin_rpt-contain_sf"/>
</dbReference>
<proteinExistence type="predicted"/>
<evidence type="ECO:0000256" key="2">
    <source>
        <dbReference type="ARBA" id="ARBA00023043"/>
    </source>
</evidence>
<keyword evidence="1" id="KW-0677">Repeat</keyword>
<dbReference type="InterPro" id="IPR050889">
    <property type="entry name" value="Dendritic_Spine_Reg/Scaffold"/>
</dbReference>
<evidence type="ECO:0000256" key="3">
    <source>
        <dbReference type="SAM" id="MobiDB-lite"/>
    </source>
</evidence>
<keyword evidence="6" id="KW-1185">Reference proteome</keyword>
<keyword evidence="2" id="KW-0040">ANK repeat</keyword>
<dbReference type="PANTHER" id="PTHR24166">
    <property type="entry name" value="ROLLING PEBBLES, ISOFORM B"/>
    <property type="match status" value="1"/>
</dbReference>
<dbReference type="Gene3D" id="1.25.40.20">
    <property type="entry name" value="Ankyrin repeat-containing domain"/>
    <property type="match status" value="1"/>
</dbReference>
<gene>
    <name evidence="5" type="ORF">GPECTOR_83g289</name>
</gene>
<accession>A0A150G1G1</accession>
<dbReference type="InterPro" id="IPR002110">
    <property type="entry name" value="Ankyrin_rpt"/>
</dbReference>
<dbReference type="Pfam" id="PF12796">
    <property type="entry name" value="Ank_2"/>
    <property type="match status" value="1"/>
</dbReference>
<evidence type="ECO:0000256" key="1">
    <source>
        <dbReference type="ARBA" id="ARBA00022737"/>
    </source>
</evidence>
<keyword evidence="4" id="KW-0472">Membrane</keyword>
<comment type="caution">
    <text evidence="5">The sequence shown here is derived from an EMBL/GenBank/DDBJ whole genome shotgun (WGS) entry which is preliminary data.</text>
</comment>
<evidence type="ECO:0000313" key="5">
    <source>
        <dbReference type="EMBL" id="KXZ43677.1"/>
    </source>
</evidence>
<name>A0A150G1G1_GONPE</name>
<dbReference type="AlphaFoldDB" id="A0A150G1G1"/>
<dbReference type="SUPFAM" id="SSF48403">
    <property type="entry name" value="Ankyrin repeat"/>
    <property type="match status" value="1"/>
</dbReference>
<organism evidence="5 6">
    <name type="scientific">Gonium pectorale</name>
    <name type="common">Green alga</name>
    <dbReference type="NCBI Taxonomy" id="33097"/>
    <lineage>
        <taxon>Eukaryota</taxon>
        <taxon>Viridiplantae</taxon>
        <taxon>Chlorophyta</taxon>
        <taxon>core chlorophytes</taxon>
        <taxon>Chlorophyceae</taxon>
        <taxon>CS clade</taxon>
        <taxon>Chlamydomonadales</taxon>
        <taxon>Volvocaceae</taxon>
        <taxon>Gonium</taxon>
    </lineage>
</organism>
<protein>
    <submittedName>
        <fullName evidence="5">Uncharacterized protein</fullName>
    </submittedName>
</protein>
<keyword evidence="4" id="KW-1133">Transmembrane helix</keyword>
<dbReference type="PANTHER" id="PTHR24166:SF48">
    <property type="entry name" value="PROTEIN VAPYRIN"/>
    <property type="match status" value="1"/>
</dbReference>
<dbReference type="OrthoDB" id="4772757at2759"/>
<feature type="region of interest" description="Disordered" evidence="3">
    <location>
        <begin position="1"/>
        <end position="22"/>
    </location>
</feature>
<keyword evidence="4" id="KW-0812">Transmembrane</keyword>
<evidence type="ECO:0000313" key="6">
    <source>
        <dbReference type="Proteomes" id="UP000075714"/>
    </source>
</evidence>
<sequence>MTAASSAEPAAHGASNGSSSSVSVSRLLDLPRHLQEEILLRSGVGVFRAEACCRGLRDAACAALASPTGVAHLLLYAVGDEALVAMYSSRSLLRSLLGYIPGASADEGAAALAVLEELEWQLGGIYSASRPPSECLAFVFGCAAAAGHAPVLKYLASVVRSEPEVYDPDASNGVLLRWAAQAGHENAVVQLLVAGADPRAADGAAFAVAAVHGHWGIARRLLAAGAPADAWGGEALSAAVAQGRHECASELLVDHGAEASLRTLLLAAQHGRTGLLRRLAMELPLPDWRAYLALGKAAGVAAMCGQAETLDEIYSTAESLGLDVPAVALLPTSLLGALMADQRELLLRQAGSVHGMLLRTPTRTAGGVYHCLISAFILLRALPVALLRRRWYAVRPLLGACQRGALAAAAAGAAWMGWRRPGGLAALGGAVAAVAGWSCWDGRHAGSMAVEYR</sequence>
<feature type="transmembrane region" description="Helical" evidence="4">
    <location>
        <begin position="367"/>
        <end position="387"/>
    </location>
</feature>
<dbReference type="EMBL" id="LSYV01000084">
    <property type="protein sequence ID" value="KXZ43677.1"/>
    <property type="molecule type" value="Genomic_DNA"/>
</dbReference>
<evidence type="ECO:0000256" key="4">
    <source>
        <dbReference type="SAM" id="Phobius"/>
    </source>
</evidence>
<reference evidence="6" key="1">
    <citation type="journal article" date="2016" name="Nat. Commun.">
        <title>The Gonium pectorale genome demonstrates co-option of cell cycle regulation during the evolution of multicellularity.</title>
        <authorList>
            <person name="Hanschen E.R."/>
            <person name="Marriage T.N."/>
            <person name="Ferris P.J."/>
            <person name="Hamaji T."/>
            <person name="Toyoda A."/>
            <person name="Fujiyama A."/>
            <person name="Neme R."/>
            <person name="Noguchi H."/>
            <person name="Minakuchi Y."/>
            <person name="Suzuki M."/>
            <person name="Kawai-Toyooka H."/>
            <person name="Smith D.R."/>
            <person name="Sparks H."/>
            <person name="Anderson J."/>
            <person name="Bakaric R."/>
            <person name="Luria V."/>
            <person name="Karger A."/>
            <person name="Kirschner M.W."/>
            <person name="Durand P.M."/>
            <person name="Michod R.E."/>
            <person name="Nozaki H."/>
            <person name="Olson B.J."/>
        </authorList>
    </citation>
    <scope>NUCLEOTIDE SEQUENCE [LARGE SCALE GENOMIC DNA]</scope>
    <source>
        <strain evidence="6">NIES-2863</strain>
    </source>
</reference>